<keyword evidence="1" id="KW-0732">Signal</keyword>
<sequence>MEKLFNASNMLSYPSDAKGYFFTTLYPSEISNELKIRECKAFLQDSPLHNCKVPTDVNKGISGALLSAFRLLKNNNMKLYSVGPFFYTTI</sequence>
<evidence type="ECO:0000313" key="2">
    <source>
        <dbReference type="EMBL" id="OAY61862.1"/>
    </source>
</evidence>
<proteinExistence type="predicted"/>
<name>A0A2C9WPE9_MANES</name>
<dbReference type="PANTHER" id="PTHR33470:SF40">
    <property type="entry name" value="PROTEIN SEED AND ROOT HAIR PROTECTIVE PROTEIN"/>
    <property type="match status" value="1"/>
</dbReference>
<accession>A0A2C9WPE9</accession>
<dbReference type="PANTHER" id="PTHR33470">
    <property type="entry name" value="OS01G0164075 PROTEIN"/>
    <property type="match status" value="1"/>
</dbReference>
<evidence type="ECO:0000256" key="1">
    <source>
        <dbReference type="ARBA" id="ARBA00022729"/>
    </source>
</evidence>
<dbReference type="EMBL" id="CM004387">
    <property type="protein sequence ID" value="OAY61862.1"/>
    <property type="molecule type" value="Genomic_DNA"/>
</dbReference>
<dbReference type="Pfam" id="PF01190">
    <property type="entry name" value="Pollen_Ole_e_1"/>
    <property type="match status" value="1"/>
</dbReference>
<gene>
    <name evidence="2" type="ORF">MANES_01G222500</name>
</gene>
<dbReference type="STRING" id="3983.A0A2C9WPE9"/>
<protein>
    <submittedName>
        <fullName evidence="2">Uncharacterized protein</fullName>
    </submittedName>
</protein>
<reference evidence="2" key="1">
    <citation type="submission" date="2016-02" db="EMBL/GenBank/DDBJ databases">
        <title>WGS assembly of Manihot esculenta.</title>
        <authorList>
            <person name="Bredeson J.V."/>
            <person name="Prochnik S.E."/>
            <person name="Lyons J.B."/>
            <person name="Schmutz J."/>
            <person name="Grimwood J."/>
            <person name="Vrebalov J."/>
            <person name="Bart R.S."/>
            <person name="Amuge T."/>
            <person name="Ferguson M.E."/>
            <person name="Green R."/>
            <person name="Putnam N."/>
            <person name="Stites J."/>
            <person name="Rounsley S."/>
            <person name="Rokhsar D.S."/>
        </authorList>
    </citation>
    <scope>NUCLEOTIDE SEQUENCE [LARGE SCALE GENOMIC DNA]</scope>
    <source>
        <tissue evidence="2">Leaf</tissue>
    </source>
</reference>
<dbReference type="AlphaFoldDB" id="A0A2C9WPE9"/>
<organism evidence="2">
    <name type="scientific">Manihot esculenta</name>
    <name type="common">Cassava</name>
    <name type="synonym">Jatropha manihot</name>
    <dbReference type="NCBI Taxonomy" id="3983"/>
    <lineage>
        <taxon>Eukaryota</taxon>
        <taxon>Viridiplantae</taxon>
        <taxon>Streptophyta</taxon>
        <taxon>Embryophyta</taxon>
        <taxon>Tracheophyta</taxon>
        <taxon>Spermatophyta</taxon>
        <taxon>Magnoliopsida</taxon>
        <taxon>eudicotyledons</taxon>
        <taxon>Gunneridae</taxon>
        <taxon>Pentapetalae</taxon>
        <taxon>rosids</taxon>
        <taxon>fabids</taxon>
        <taxon>Malpighiales</taxon>
        <taxon>Euphorbiaceae</taxon>
        <taxon>Crotonoideae</taxon>
        <taxon>Manihoteae</taxon>
        <taxon>Manihot</taxon>
    </lineage>
</organism>